<reference evidence="2 5" key="1">
    <citation type="submission" date="2016-09" db="EMBL/GenBank/DDBJ databases">
        <authorList>
            <consortium name="Pathogen Informatics"/>
        </authorList>
    </citation>
    <scope>NUCLEOTIDE SEQUENCE [LARGE SCALE GENOMIC DNA]</scope>
    <source>
        <strain evidence="2 5">82B</strain>
    </source>
</reference>
<dbReference type="InterPro" id="IPR050855">
    <property type="entry name" value="NDM-1-like"/>
</dbReference>
<dbReference type="PANTHER" id="PTHR42951:SF17">
    <property type="entry name" value="METALLO-BETA-LACTAMASE DOMAIN-CONTAINING PROTEIN"/>
    <property type="match status" value="1"/>
</dbReference>
<dbReference type="InterPro" id="IPR001279">
    <property type="entry name" value="Metallo-B-lactamas"/>
</dbReference>
<dbReference type="Proteomes" id="UP000095768">
    <property type="component" value="Unassembled WGS sequence"/>
</dbReference>
<name>A0A1D4LIE6_9STAP</name>
<dbReference type="EMBL" id="FMPG01000002">
    <property type="protein sequence ID" value="SCS67131.1"/>
    <property type="molecule type" value="Genomic_DNA"/>
</dbReference>
<proteinExistence type="predicted"/>
<feature type="domain" description="Metallo-beta-lactamase" evidence="1">
    <location>
        <begin position="24"/>
        <end position="193"/>
    </location>
</feature>
<dbReference type="Gene3D" id="3.60.15.10">
    <property type="entry name" value="Ribonuclease Z/Hydroxyacylglutathione hydrolase-like"/>
    <property type="match status" value="1"/>
</dbReference>
<reference evidence="3 4" key="2">
    <citation type="submission" date="2016-09" db="EMBL/GenBank/DDBJ databases">
        <authorList>
            <consortium name="Pathogen Informatics"/>
            <person name="Sun Q."/>
            <person name="Inoue M."/>
        </authorList>
    </citation>
    <scope>NUCLEOTIDE SEQUENCE [LARGE SCALE GENOMIC DNA]</scope>
    <source>
        <strain evidence="3 4">82C</strain>
    </source>
</reference>
<dbReference type="AlphaFoldDB" id="A0A1D4LIE6"/>
<evidence type="ECO:0000313" key="2">
    <source>
        <dbReference type="EMBL" id="SCS67131.1"/>
    </source>
</evidence>
<evidence type="ECO:0000313" key="5">
    <source>
        <dbReference type="Proteomes" id="UP000095768"/>
    </source>
</evidence>
<dbReference type="RefSeq" id="WP_142351577.1">
    <property type="nucleotide sequence ID" value="NZ_FMPG01000002.1"/>
</dbReference>
<accession>A0A1D4LIE6</accession>
<dbReference type="InterPro" id="IPR036866">
    <property type="entry name" value="RibonucZ/Hydroxyglut_hydro"/>
</dbReference>
<dbReference type="CDD" id="cd07721">
    <property type="entry name" value="yflN-like_MBL-fold"/>
    <property type="match status" value="1"/>
</dbReference>
<keyword evidence="2" id="KW-0378">Hydrolase</keyword>
<dbReference type="GO" id="GO:0016787">
    <property type="term" value="F:hydrolase activity"/>
    <property type="evidence" value="ECO:0007669"/>
    <property type="project" value="UniProtKB-KW"/>
</dbReference>
<organism evidence="2 5">
    <name type="scientific">Staphylococcus caeli</name>
    <dbReference type="NCBI Taxonomy" id="2201815"/>
    <lineage>
        <taxon>Bacteria</taxon>
        <taxon>Bacillati</taxon>
        <taxon>Bacillota</taxon>
        <taxon>Bacilli</taxon>
        <taxon>Bacillales</taxon>
        <taxon>Staphylococcaceae</taxon>
        <taxon>Staphylococcus</taxon>
    </lineage>
</organism>
<evidence type="ECO:0000313" key="3">
    <source>
        <dbReference type="EMBL" id="SCS85774.1"/>
    </source>
</evidence>
<evidence type="ECO:0000259" key="1">
    <source>
        <dbReference type="SMART" id="SM00849"/>
    </source>
</evidence>
<dbReference type="SMART" id="SM00849">
    <property type="entry name" value="Lactamase_B"/>
    <property type="match status" value="1"/>
</dbReference>
<sequence>MQFTQISSHIYKLSIEMTVGVPILINTWYVVENREVYIIDTGMASYADLQIKAAQSLGEPKAIFLTHGHLDHIDGAQIISETLNIPIFAHENELPFINGEVPYPNKNSVEKTKVSQRVLPFERADTVPLKYFLTPGHAPGHVVFFHKQDEVLICGDLFISDSEHLHPPVYQFTYNMLKNIDSGQIIDDICPALITTSHGHDLNYSKDIYPIYNFKYKEHSQ</sequence>
<dbReference type="Proteomes" id="UP000095412">
    <property type="component" value="Unassembled WGS sequence"/>
</dbReference>
<keyword evidence="4" id="KW-1185">Reference proteome</keyword>
<dbReference type="EMBL" id="FMPI01000007">
    <property type="protein sequence ID" value="SCS85774.1"/>
    <property type="molecule type" value="Genomic_DNA"/>
</dbReference>
<dbReference type="Pfam" id="PF00753">
    <property type="entry name" value="Lactamase_B"/>
    <property type="match status" value="1"/>
</dbReference>
<protein>
    <submittedName>
        <fullName evidence="2">Metal-dependent hydrolase</fullName>
    </submittedName>
</protein>
<dbReference type="SUPFAM" id="SSF56281">
    <property type="entry name" value="Metallo-hydrolase/oxidoreductase"/>
    <property type="match status" value="1"/>
</dbReference>
<gene>
    <name evidence="2" type="ORF">SAMEA2297795_00946</name>
    <name evidence="3" type="ORF">SAMEA2297796_01257</name>
</gene>
<evidence type="ECO:0000313" key="4">
    <source>
        <dbReference type="Proteomes" id="UP000095412"/>
    </source>
</evidence>
<dbReference type="PANTHER" id="PTHR42951">
    <property type="entry name" value="METALLO-BETA-LACTAMASE DOMAIN-CONTAINING"/>
    <property type="match status" value="1"/>
</dbReference>
<dbReference type="OrthoDB" id="9802248at2"/>